<dbReference type="EMBL" id="JGYQ01000007">
    <property type="protein sequence ID" value="KFI48263.1"/>
    <property type="molecule type" value="Genomic_DNA"/>
</dbReference>
<sequence>MSDRRADRRRLESGHRRAANVRRTVVIVLTTLLIAALVAALALLKPADGLVDKPAVSGASMVQHVSQTEYGLYCPRQMALADDTNFGDSEYQATAGDIASSALAAAFGSVYSATAYDYPIADAQDDQARQFSNSDMLDSANVKTLAGDVANNAQYIDAKLLEAKSGTGVAGAVATWATTGDLRGASAASCVTTALSNSFLLPATDTGVTEQLVVANPSQKATSLDIAVYGTKHSGKLSLSTRSTLTVPAGGQATWDVAAAAPGQDGVYVTVSSKETPVAATVNVVRADGLKPQGSDIVTPLGDFSDNLAMPGIHANDKVTALVYAQRTATVTVSWITTDGKIEAKTVSVPAKRVSAIDLGQAPAGTVALIANASAPISVQSTITLGSSRQADVAFIPGRVRQRHTAVAIPASMTAQLDIVNTSDTPVTVTMRGYDASGKPTGVKRADIAPTAAASVRPKDIGDNTQLVTMSSKAAVTWGARLTNDALAKANIAQVAYVSASSLEPQSREVVTINDQRIVH</sequence>
<organism evidence="2 3">
    <name type="scientific">Bifidobacterium boum</name>
    <dbReference type="NCBI Taxonomy" id="78343"/>
    <lineage>
        <taxon>Bacteria</taxon>
        <taxon>Bacillati</taxon>
        <taxon>Actinomycetota</taxon>
        <taxon>Actinomycetes</taxon>
        <taxon>Bifidobacteriales</taxon>
        <taxon>Bifidobacteriaceae</taxon>
        <taxon>Bifidobacterium</taxon>
    </lineage>
</organism>
<accession>A0A086ZP13</accession>
<name>A0A086ZP13_9BIFI</name>
<dbReference type="Pfam" id="PF18986">
    <property type="entry name" value="DUF5719"/>
    <property type="match status" value="1"/>
</dbReference>
<keyword evidence="1" id="KW-0472">Membrane</keyword>
<dbReference type="AlphaFoldDB" id="A0A086ZP13"/>
<evidence type="ECO:0008006" key="4">
    <source>
        <dbReference type="Google" id="ProtNLM"/>
    </source>
</evidence>
<evidence type="ECO:0000256" key="1">
    <source>
        <dbReference type="SAM" id="Phobius"/>
    </source>
</evidence>
<protein>
    <recommendedName>
        <fullName evidence="4">Organic solvents resistance ABC transporter permease</fullName>
    </recommendedName>
</protein>
<dbReference type="OrthoDB" id="3240451at2"/>
<dbReference type="RefSeq" id="WP_051616631.1">
    <property type="nucleotide sequence ID" value="NZ_JGYQ01000007.1"/>
</dbReference>
<evidence type="ECO:0000313" key="2">
    <source>
        <dbReference type="EMBL" id="KFI48263.1"/>
    </source>
</evidence>
<feature type="transmembrane region" description="Helical" evidence="1">
    <location>
        <begin position="21"/>
        <end position="44"/>
    </location>
</feature>
<gene>
    <name evidence="2" type="ORF">BBOU_0393</name>
</gene>
<dbReference type="Proteomes" id="UP000029093">
    <property type="component" value="Unassembled WGS sequence"/>
</dbReference>
<dbReference type="InterPro" id="IPR043777">
    <property type="entry name" value="DUF5719"/>
</dbReference>
<keyword evidence="3" id="KW-1185">Reference proteome</keyword>
<keyword evidence="1" id="KW-0812">Transmembrane</keyword>
<evidence type="ECO:0000313" key="3">
    <source>
        <dbReference type="Proteomes" id="UP000029093"/>
    </source>
</evidence>
<dbReference type="GeneID" id="303203587"/>
<keyword evidence="1" id="KW-1133">Transmembrane helix</keyword>
<comment type="caution">
    <text evidence="2">The sequence shown here is derived from an EMBL/GenBank/DDBJ whole genome shotgun (WGS) entry which is preliminary data.</text>
</comment>
<proteinExistence type="predicted"/>
<reference evidence="2 3" key="1">
    <citation type="submission" date="2014-03" db="EMBL/GenBank/DDBJ databases">
        <title>Genomics of Bifidobacteria.</title>
        <authorList>
            <person name="Ventura M."/>
            <person name="Milani C."/>
            <person name="Lugli G.A."/>
        </authorList>
    </citation>
    <scope>NUCLEOTIDE SEQUENCE [LARGE SCALE GENOMIC DNA]</scope>
    <source>
        <strain evidence="2 3">LMG 10736</strain>
    </source>
</reference>